<dbReference type="AlphaFoldDB" id="A0A917T031"/>
<sequence length="122" mass="13052">MAYSKARRGVGGVVMDVTVGRTPDPGVRCPRRRSRPYSCAVEWWRWVAAAVQAVLLLVLVLLWWDTLRDRRGWTSGRAARTAAAGSVVIPVGVVPVLLTPPVVVLVLLAVPAVAVAVMALAS</sequence>
<keyword evidence="1" id="KW-1133">Transmembrane helix</keyword>
<proteinExistence type="predicted"/>
<dbReference type="Proteomes" id="UP000655208">
    <property type="component" value="Unassembled WGS sequence"/>
</dbReference>
<dbReference type="EMBL" id="BMNA01000004">
    <property type="protein sequence ID" value="GGM05469.1"/>
    <property type="molecule type" value="Genomic_DNA"/>
</dbReference>
<gene>
    <name evidence="2" type="ORF">GCM10011594_27130</name>
</gene>
<feature type="transmembrane region" description="Helical" evidence="1">
    <location>
        <begin position="43"/>
        <end position="66"/>
    </location>
</feature>
<reference evidence="2" key="1">
    <citation type="journal article" date="2014" name="Int. J. Syst. Evol. Microbiol.">
        <title>Complete genome sequence of Corynebacterium casei LMG S-19264T (=DSM 44701T), isolated from a smear-ripened cheese.</title>
        <authorList>
            <consortium name="US DOE Joint Genome Institute (JGI-PGF)"/>
            <person name="Walter F."/>
            <person name="Albersmeier A."/>
            <person name="Kalinowski J."/>
            <person name="Ruckert C."/>
        </authorList>
    </citation>
    <scope>NUCLEOTIDE SEQUENCE</scope>
    <source>
        <strain evidence="2">CGMCC 4.7308</strain>
    </source>
</reference>
<feature type="transmembrane region" description="Helical" evidence="1">
    <location>
        <begin position="103"/>
        <end position="121"/>
    </location>
</feature>
<keyword evidence="3" id="KW-1185">Reference proteome</keyword>
<evidence type="ECO:0000313" key="3">
    <source>
        <dbReference type="Proteomes" id="UP000655208"/>
    </source>
</evidence>
<keyword evidence="1" id="KW-0812">Transmembrane</keyword>
<comment type="caution">
    <text evidence="2">The sequence shown here is derived from an EMBL/GenBank/DDBJ whole genome shotgun (WGS) entry which is preliminary data.</text>
</comment>
<name>A0A917T031_9ACTN</name>
<feature type="transmembrane region" description="Helical" evidence="1">
    <location>
        <begin position="78"/>
        <end position="97"/>
    </location>
</feature>
<evidence type="ECO:0000313" key="2">
    <source>
        <dbReference type="EMBL" id="GGM05469.1"/>
    </source>
</evidence>
<keyword evidence="1" id="KW-0472">Membrane</keyword>
<evidence type="ECO:0000256" key="1">
    <source>
        <dbReference type="SAM" id="Phobius"/>
    </source>
</evidence>
<reference evidence="2" key="2">
    <citation type="submission" date="2020-09" db="EMBL/GenBank/DDBJ databases">
        <authorList>
            <person name="Sun Q."/>
            <person name="Zhou Y."/>
        </authorList>
    </citation>
    <scope>NUCLEOTIDE SEQUENCE</scope>
    <source>
        <strain evidence="2">CGMCC 4.7308</strain>
    </source>
</reference>
<protein>
    <submittedName>
        <fullName evidence="2">Uncharacterized protein</fullName>
    </submittedName>
</protein>
<accession>A0A917T031</accession>
<organism evidence="2 3">
    <name type="scientific">Nakamurella endophytica</name>
    <dbReference type="NCBI Taxonomy" id="1748367"/>
    <lineage>
        <taxon>Bacteria</taxon>
        <taxon>Bacillati</taxon>
        <taxon>Actinomycetota</taxon>
        <taxon>Actinomycetes</taxon>
        <taxon>Nakamurellales</taxon>
        <taxon>Nakamurellaceae</taxon>
        <taxon>Nakamurella</taxon>
    </lineage>
</organism>